<sequence>MIIARGSIEGTLYVINRRADSIGVAKSNIVGGLWHRRLGHMSKKYMHLLFTRGKLRGLKFIDLDFCEDCVYDKQQRVSFSNNGSKIKSKKL</sequence>
<dbReference type="InterPro" id="IPR025724">
    <property type="entry name" value="GAG-pre-integrase_dom"/>
</dbReference>
<reference evidence="2 3" key="1">
    <citation type="journal article" date="2016" name="Sci. Rep.">
        <title>The Dendrobium catenatum Lindl. genome sequence provides insights into polysaccharide synthase, floral development and adaptive evolution.</title>
        <authorList>
            <person name="Zhang G.Q."/>
            <person name="Xu Q."/>
            <person name="Bian C."/>
            <person name="Tsai W.C."/>
            <person name="Yeh C.M."/>
            <person name="Liu K.W."/>
            <person name="Yoshida K."/>
            <person name="Zhang L.S."/>
            <person name="Chang S.B."/>
            <person name="Chen F."/>
            <person name="Shi Y."/>
            <person name="Su Y.Y."/>
            <person name="Zhang Y.Q."/>
            <person name="Chen L.J."/>
            <person name="Yin Y."/>
            <person name="Lin M."/>
            <person name="Huang H."/>
            <person name="Deng H."/>
            <person name="Wang Z.W."/>
            <person name="Zhu S.L."/>
            <person name="Zhao X."/>
            <person name="Deng C."/>
            <person name="Niu S.C."/>
            <person name="Huang J."/>
            <person name="Wang M."/>
            <person name="Liu G.H."/>
            <person name="Yang H.J."/>
            <person name="Xiao X.J."/>
            <person name="Hsiao Y.Y."/>
            <person name="Wu W.L."/>
            <person name="Chen Y.Y."/>
            <person name="Mitsuda N."/>
            <person name="Ohme-Takagi M."/>
            <person name="Luo Y.B."/>
            <person name="Van de Peer Y."/>
            <person name="Liu Z.J."/>
        </authorList>
    </citation>
    <scope>NUCLEOTIDE SEQUENCE [LARGE SCALE GENOMIC DNA]</scope>
    <source>
        <tissue evidence="2">The whole plant</tissue>
    </source>
</reference>
<protein>
    <submittedName>
        <fullName evidence="2">Putative mitochondrial protein</fullName>
    </submittedName>
</protein>
<gene>
    <name evidence="2" type="ORF">MA16_Dca027609</name>
</gene>
<evidence type="ECO:0000313" key="3">
    <source>
        <dbReference type="Proteomes" id="UP000233837"/>
    </source>
</evidence>
<proteinExistence type="predicted"/>
<dbReference type="EMBL" id="KZ502187">
    <property type="protein sequence ID" value="PKU82518.1"/>
    <property type="molecule type" value="Genomic_DNA"/>
</dbReference>
<keyword evidence="3" id="KW-1185">Reference proteome</keyword>
<organism evidence="2 3">
    <name type="scientific">Dendrobium catenatum</name>
    <dbReference type="NCBI Taxonomy" id="906689"/>
    <lineage>
        <taxon>Eukaryota</taxon>
        <taxon>Viridiplantae</taxon>
        <taxon>Streptophyta</taxon>
        <taxon>Embryophyta</taxon>
        <taxon>Tracheophyta</taxon>
        <taxon>Spermatophyta</taxon>
        <taxon>Magnoliopsida</taxon>
        <taxon>Liliopsida</taxon>
        <taxon>Asparagales</taxon>
        <taxon>Orchidaceae</taxon>
        <taxon>Epidendroideae</taxon>
        <taxon>Malaxideae</taxon>
        <taxon>Dendrobiinae</taxon>
        <taxon>Dendrobium</taxon>
    </lineage>
</organism>
<evidence type="ECO:0000259" key="1">
    <source>
        <dbReference type="Pfam" id="PF13976"/>
    </source>
</evidence>
<accession>A0A2I0X3M4</accession>
<reference evidence="2 3" key="2">
    <citation type="journal article" date="2017" name="Nature">
        <title>The Apostasia genome and the evolution of orchids.</title>
        <authorList>
            <person name="Zhang G.Q."/>
            <person name="Liu K.W."/>
            <person name="Li Z."/>
            <person name="Lohaus R."/>
            <person name="Hsiao Y.Y."/>
            <person name="Niu S.C."/>
            <person name="Wang J.Y."/>
            <person name="Lin Y.C."/>
            <person name="Xu Q."/>
            <person name="Chen L.J."/>
            <person name="Yoshida K."/>
            <person name="Fujiwara S."/>
            <person name="Wang Z.W."/>
            <person name="Zhang Y.Q."/>
            <person name="Mitsuda N."/>
            <person name="Wang M."/>
            <person name="Liu G.H."/>
            <person name="Pecoraro L."/>
            <person name="Huang H.X."/>
            <person name="Xiao X.J."/>
            <person name="Lin M."/>
            <person name="Wu X.Y."/>
            <person name="Wu W.L."/>
            <person name="Chen Y.Y."/>
            <person name="Chang S.B."/>
            <person name="Sakamoto S."/>
            <person name="Ohme-Takagi M."/>
            <person name="Yagi M."/>
            <person name="Zeng S.J."/>
            <person name="Shen C.Y."/>
            <person name="Yeh C.M."/>
            <person name="Luo Y.B."/>
            <person name="Tsai W.C."/>
            <person name="Van de Peer Y."/>
            <person name="Liu Z.J."/>
        </authorList>
    </citation>
    <scope>NUCLEOTIDE SEQUENCE [LARGE SCALE GENOMIC DNA]</scope>
    <source>
        <tissue evidence="2">The whole plant</tissue>
    </source>
</reference>
<dbReference type="AlphaFoldDB" id="A0A2I0X3M4"/>
<feature type="domain" description="GAG-pre-integrase" evidence="1">
    <location>
        <begin position="12"/>
        <end position="74"/>
    </location>
</feature>
<name>A0A2I0X3M4_9ASPA</name>
<evidence type="ECO:0000313" key="2">
    <source>
        <dbReference type="EMBL" id="PKU82518.1"/>
    </source>
</evidence>
<dbReference type="Pfam" id="PF13976">
    <property type="entry name" value="gag_pre-integrs"/>
    <property type="match status" value="1"/>
</dbReference>
<dbReference type="Proteomes" id="UP000233837">
    <property type="component" value="Unassembled WGS sequence"/>
</dbReference>